<keyword evidence="4" id="KW-1185">Reference proteome</keyword>
<feature type="region of interest" description="Disordered" evidence="1">
    <location>
        <begin position="90"/>
        <end position="123"/>
    </location>
</feature>
<keyword evidence="2" id="KW-0812">Transmembrane</keyword>
<evidence type="ECO:0000256" key="1">
    <source>
        <dbReference type="SAM" id="MobiDB-lite"/>
    </source>
</evidence>
<dbReference type="EMBL" id="ARXX01000095">
    <property type="protein sequence ID" value="MBF5058372.1"/>
    <property type="molecule type" value="Genomic_DNA"/>
</dbReference>
<keyword evidence="2" id="KW-0472">Membrane</keyword>
<evidence type="ECO:0000256" key="2">
    <source>
        <dbReference type="SAM" id="Phobius"/>
    </source>
</evidence>
<feature type="transmembrane region" description="Helical" evidence="2">
    <location>
        <begin position="12"/>
        <end position="32"/>
    </location>
</feature>
<gene>
    <name evidence="3" type="ORF">Y5W_03666</name>
</gene>
<accession>A0ABS0AXQ1</accession>
<organism evidence="3 4">
    <name type="scientific">Alloalcanivorax profundimaris</name>
    <dbReference type="NCBI Taxonomy" id="2735259"/>
    <lineage>
        <taxon>Bacteria</taxon>
        <taxon>Pseudomonadati</taxon>
        <taxon>Pseudomonadota</taxon>
        <taxon>Gammaproteobacteria</taxon>
        <taxon>Oceanospirillales</taxon>
        <taxon>Alcanivoracaceae</taxon>
        <taxon>Alloalcanivorax</taxon>
    </lineage>
</organism>
<proteinExistence type="predicted"/>
<name>A0ABS0AXQ1_9GAMM</name>
<evidence type="ECO:0000313" key="4">
    <source>
        <dbReference type="Proteomes" id="UP000662703"/>
    </source>
</evidence>
<sequence length="228" mass="26482">MLDWISQHQKVLSVLISFGTLLIWLVYAQLLYGGYRRQRRPRILINRGRRRNIDALCLISNMSAESIFVEHIVAHLETDRGTFREDVTELEQDYERGDEDRGQRHGTAPDSLRDGTRQGPLPPGDFLHIGDFKGVVERIARRNGVALEEGDDNQTAAQVRAVIIQVVAIYGSDDLPIGVERRFRILDQRNDHLLVPESWDSKRLASRRERRRLRDLMEELRKEQLARH</sequence>
<evidence type="ECO:0000313" key="3">
    <source>
        <dbReference type="EMBL" id="MBF5058372.1"/>
    </source>
</evidence>
<feature type="compositionally biased region" description="Basic and acidic residues" evidence="1">
    <location>
        <begin position="90"/>
        <end position="103"/>
    </location>
</feature>
<reference evidence="3 4" key="1">
    <citation type="submission" date="2012-09" db="EMBL/GenBank/DDBJ databases">
        <title>Genome Sequence of alkane-degrading Bacterium Alcanivorax sp. 521-1.</title>
        <authorList>
            <person name="Lai Q."/>
            <person name="Shao Z."/>
        </authorList>
    </citation>
    <scope>NUCLEOTIDE SEQUENCE [LARGE SCALE GENOMIC DNA]</scope>
    <source>
        <strain evidence="3 4">521-1</strain>
    </source>
</reference>
<keyword evidence="2" id="KW-1133">Transmembrane helix</keyword>
<dbReference type="Proteomes" id="UP000662703">
    <property type="component" value="Unassembled WGS sequence"/>
</dbReference>
<protein>
    <submittedName>
        <fullName evidence="3">Uncharacterized protein</fullName>
    </submittedName>
</protein>
<dbReference type="RefSeq" id="WP_194866342.1">
    <property type="nucleotide sequence ID" value="NZ_ARXX01000095.1"/>
</dbReference>
<comment type="caution">
    <text evidence="3">The sequence shown here is derived from an EMBL/GenBank/DDBJ whole genome shotgun (WGS) entry which is preliminary data.</text>
</comment>